<protein>
    <submittedName>
        <fullName evidence="2">Uncharacterized protein</fullName>
    </submittedName>
</protein>
<proteinExistence type="predicted"/>
<evidence type="ECO:0000256" key="1">
    <source>
        <dbReference type="SAM" id="MobiDB-lite"/>
    </source>
</evidence>
<accession>A0A5J4UY25</accession>
<sequence length="1023" mass="110463">MLAKNKRFVVYSLFTELWNIVSGITGSIGTIFSTINGLVTAKAIFDVWKVDIDAGLGFIGATAGAAAAGAAAVGIGQHTLEGRVTALEAEVHANTITGTAQSIGSTLGNVVKKIFGGEEEDPVSGVTNKVKVVVDEIEDVGQTTSDIMTQTQNITQNIINVIQQVASQGISIGEAATKLIGLTDSFLGLESKINDLIGGNTDEGGECGCGDKYVETSARLQSIAGPKIWTKGNWQGKQGGGFVGGCSNDNGVEISSLDGDLVLSGATQTGALRLNYAATAFPDRQLPKEIIFYCGYSEMEQQEQLKSSIVAGSFEGDALSVVYNHQQGNALFHFSPVHIGEIQEQNPNQGQLTILDHMNICQYMDNHQNNQNGQQILKINSAPPTNIKNEYHGNYTQIPTYQTKVIELHSGSDAAWGDLTVGSLTSQTDISLKKFNLQNVNQDVIKISTDNHFQPHVVTNGYLNVEAKGQFQLLYFNNNAPLEGNMLPKTINFARGPAINGVGQFCDISAGYIYASRFYIRKNGQIQPSNPEQMGTQSMRIRTRDYGDENEEKDTGEQPAQEDEYTDAGFITVDNPSETFEIRTGDTTLLITTSEADNDHNELHINSELTSEGCAIPEKIYFHAGPYETVMDNGTSQYVGSMTQLHAGTIYSNNLQVATVDMLQNIGGGGGGTGSTQPKSYVFDTQNDLDEWMQITDNVDLLNVGDKMFISNETYFYWWDGETLQQIQLGGSGSGGTGSISIGEIVGSGNAVTSLSINGNEIIPNRNNTFVDISSEQTITGTKTFSSDVTANSFAISGENGTDQYVLLADGSTKSISDFANSSTTYLPLTGGTVTGSITATSFVKSSGTNRQLLLVDGTTKNISDFVLNGSGPTTQFLQRISLSGMSNIGYISLARFNFVSTGYVSIVAQINVIGYEENQTITDQVTVKFRRESNNTYSATYNKILDRYDDSQKCDYGVIVLNSTTALLFVIYMNNNIKFYTNLAFGSQDLTTTSIELLNSEQCQTLSSMNIPDGIFVFFSLM</sequence>
<organism evidence="2 3">
    <name type="scientific">Streblomastix strix</name>
    <dbReference type="NCBI Taxonomy" id="222440"/>
    <lineage>
        <taxon>Eukaryota</taxon>
        <taxon>Metamonada</taxon>
        <taxon>Preaxostyla</taxon>
        <taxon>Oxymonadida</taxon>
        <taxon>Streblomastigidae</taxon>
        <taxon>Streblomastix</taxon>
    </lineage>
</organism>
<feature type="compositionally biased region" description="Acidic residues" evidence="1">
    <location>
        <begin position="548"/>
        <end position="566"/>
    </location>
</feature>
<dbReference type="EMBL" id="SNRW01011549">
    <property type="protein sequence ID" value="KAA6375002.1"/>
    <property type="molecule type" value="Genomic_DNA"/>
</dbReference>
<dbReference type="Proteomes" id="UP000324800">
    <property type="component" value="Unassembled WGS sequence"/>
</dbReference>
<gene>
    <name evidence="2" type="ORF">EZS28_029471</name>
</gene>
<name>A0A5J4UY25_9EUKA</name>
<reference evidence="2 3" key="1">
    <citation type="submission" date="2019-03" db="EMBL/GenBank/DDBJ databases">
        <title>Single cell metagenomics reveals metabolic interactions within the superorganism composed of flagellate Streblomastix strix and complex community of Bacteroidetes bacteria on its surface.</title>
        <authorList>
            <person name="Treitli S.C."/>
            <person name="Kolisko M."/>
            <person name="Husnik F."/>
            <person name="Keeling P."/>
            <person name="Hampl V."/>
        </authorList>
    </citation>
    <scope>NUCLEOTIDE SEQUENCE [LARGE SCALE GENOMIC DNA]</scope>
    <source>
        <strain evidence="2">ST1C</strain>
    </source>
</reference>
<evidence type="ECO:0000313" key="2">
    <source>
        <dbReference type="EMBL" id="KAA6375002.1"/>
    </source>
</evidence>
<feature type="region of interest" description="Disordered" evidence="1">
    <location>
        <begin position="546"/>
        <end position="566"/>
    </location>
</feature>
<evidence type="ECO:0000313" key="3">
    <source>
        <dbReference type="Proteomes" id="UP000324800"/>
    </source>
</evidence>
<dbReference type="AlphaFoldDB" id="A0A5J4UY25"/>
<comment type="caution">
    <text evidence="2">The sequence shown here is derived from an EMBL/GenBank/DDBJ whole genome shotgun (WGS) entry which is preliminary data.</text>
</comment>